<feature type="signal peptide" evidence="1">
    <location>
        <begin position="1"/>
        <end position="22"/>
    </location>
</feature>
<feature type="chain" id="PRO_5045472022" description="Lactococcin 972 family bacteriocin" evidence="1">
    <location>
        <begin position="23"/>
        <end position="93"/>
    </location>
</feature>
<proteinExistence type="predicted"/>
<dbReference type="Proteomes" id="UP001501094">
    <property type="component" value="Unassembled WGS sequence"/>
</dbReference>
<keyword evidence="1" id="KW-0732">Signal</keyword>
<evidence type="ECO:0008006" key="4">
    <source>
        <dbReference type="Google" id="ProtNLM"/>
    </source>
</evidence>
<dbReference type="Pfam" id="PF09683">
    <property type="entry name" value="Lactococcin_972"/>
    <property type="match status" value="1"/>
</dbReference>
<evidence type="ECO:0000256" key="1">
    <source>
        <dbReference type="SAM" id="SignalP"/>
    </source>
</evidence>
<reference evidence="2 3" key="1">
    <citation type="journal article" date="2019" name="Int. J. Syst. Evol. Microbiol.">
        <title>The Global Catalogue of Microorganisms (GCM) 10K type strain sequencing project: providing services to taxonomists for standard genome sequencing and annotation.</title>
        <authorList>
            <consortium name="The Broad Institute Genomics Platform"/>
            <consortium name="The Broad Institute Genome Sequencing Center for Infectious Disease"/>
            <person name="Wu L."/>
            <person name="Ma J."/>
        </authorList>
    </citation>
    <scope>NUCLEOTIDE SEQUENCE [LARGE SCALE GENOMIC DNA]</scope>
    <source>
        <strain evidence="2 3">JCM 14326</strain>
    </source>
</reference>
<gene>
    <name evidence="2" type="ORF">GCM10009751_23280</name>
</gene>
<keyword evidence="3" id="KW-1185">Reference proteome</keyword>
<dbReference type="InterPro" id="IPR006540">
    <property type="entry name" value="Lactococcin_972"/>
</dbReference>
<dbReference type="EMBL" id="BAAANL010000004">
    <property type="protein sequence ID" value="GAA1864511.1"/>
    <property type="molecule type" value="Genomic_DNA"/>
</dbReference>
<evidence type="ECO:0000313" key="3">
    <source>
        <dbReference type="Proteomes" id="UP001501094"/>
    </source>
</evidence>
<name>A0ABN2NFU9_9MICO</name>
<protein>
    <recommendedName>
        <fullName evidence="4">Lactococcin 972 family bacteriocin</fullName>
    </recommendedName>
</protein>
<dbReference type="Gene3D" id="2.60.40.2850">
    <property type="match status" value="1"/>
</dbReference>
<comment type="caution">
    <text evidence="2">The sequence shown here is derived from an EMBL/GenBank/DDBJ whole genome shotgun (WGS) entry which is preliminary data.</text>
</comment>
<evidence type="ECO:0000313" key="2">
    <source>
        <dbReference type="EMBL" id="GAA1864511.1"/>
    </source>
</evidence>
<organism evidence="2 3">
    <name type="scientific">Myceligenerans crystallogenes</name>
    <dbReference type="NCBI Taxonomy" id="316335"/>
    <lineage>
        <taxon>Bacteria</taxon>
        <taxon>Bacillati</taxon>
        <taxon>Actinomycetota</taxon>
        <taxon>Actinomycetes</taxon>
        <taxon>Micrococcales</taxon>
        <taxon>Promicromonosporaceae</taxon>
        <taxon>Myceligenerans</taxon>
    </lineage>
</organism>
<sequence length="93" mass="9539">MAASAAVLALGLAIGAAAPASATITYPPEGGRWNHGADADTVWSIYYHPSKIHKASTYGASGSKSSGWKSSNTTASCVDGARLFGNKAYYDVL</sequence>
<accession>A0ABN2NFU9</accession>